<proteinExistence type="predicted"/>
<dbReference type="AlphaFoldDB" id="A0A3P7H6W2"/>
<dbReference type="InterPro" id="IPR036034">
    <property type="entry name" value="PDZ_sf"/>
</dbReference>
<sequence length="176" mass="20031">MLAISKVDRGSDADRVLQFGDLVTHMNSMRLSNRQHLESVFSKVSQTDSYEVSIICCCCEDWIFSEARDIHVQVELKVIRLVVSMPLKAERLPRGFEQVELKVIRLVVSMPLKAERLPRGFEQVAGYKYHIALLYLITGCKLALAIKSFNNKAGHFPFSFQLQLHSHKSMRAVSGH</sequence>
<accession>A0A3P7H6W2</accession>
<organism evidence="1">
    <name type="scientific">Toxocara canis</name>
    <name type="common">Canine roundworm</name>
    <dbReference type="NCBI Taxonomy" id="6265"/>
    <lineage>
        <taxon>Eukaryota</taxon>
        <taxon>Metazoa</taxon>
        <taxon>Ecdysozoa</taxon>
        <taxon>Nematoda</taxon>
        <taxon>Chromadorea</taxon>
        <taxon>Rhabditida</taxon>
        <taxon>Spirurina</taxon>
        <taxon>Ascaridomorpha</taxon>
        <taxon>Ascaridoidea</taxon>
        <taxon>Toxocaridae</taxon>
        <taxon>Toxocara</taxon>
    </lineage>
</organism>
<reference evidence="1" key="1">
    <citation type="submission" date="2018-11" db="EMBL/GenBank/DDBJ databases">
        <authorList>
            <consortium name="Pathogen Informatics"/>
        </authorList>
    </citation>
    <scope>NUCLEOTIDE SEQUENCE [LARGE SCALE GENOMIC DNA]</scope>
</reference>
<evidence type="ECO:0008006" key="2">
    <source>
        <dbReference type="Google" id="ProtNLM"/>
    </source>
</evidence>
<evidence type="ECO:0000313" key="1">
    <source>
        <dbReference type="EMBL" id="VDM30708.1"/>
    </source>
</evidence>
<gene>
    <name evidence="1" type="ORF">TCNE_LOCUS4546</name>
</gene>
<name>A0A3P7H6W2_TOXCA</name>
<protein>
    <recommendedName>
        <fullName evidence="2">PDZ domain-containing protein</fullName>
    </recommendedName>
</protein>
<dbReference type="SUPFAM" id="SSF50156">
    <property type="entry name" value="PDZ domain-like"/>
    <property type="match status" value="1"/>
</dbReference>
<dbReference type="EMBL" id="UYWY01007928">
    <property type="protein sequence ID" value="VDM30708.1"/>
    <property type="molecule type" value="Genomic_DNA"/>
</dbReference>